<evidence type="ECO:0000313" key="5">
    <source>
        <dbReference type="Proteomes" id="UP000729402"/>
    </source>
</evidence>
<dbReference type="GO" id="GO:0008353">
    <property type="term" value="F:RNA polymerase II CTD heptapeptide repeat kinase activity"/>
    <property type="evidence" value="ECO:0007669"/>
    <property type="project" value="UniProtKB-EC"/>
</dbReference>
<dbReference type="EMBL" id="JAAALK010000081">
    <property type="protein sequence ID" value="KAG8090516.1"/>
    <property type="molecule type" value="Genomic_DNA"/>
</dbReference>
<dbReference type="EC" id="2.7.11.23" evidence="1"/>
<dbReference type="OrthoDB" id="592835at2759"/>
<name>A0A8J5WL45_ZIZPA</name>
<reference evidence="4" key="1">
    <citation type="journal article" date="2021" name="bioRxiv">
        <title>Whole Genome Assembly and Annotation of Northern Wild Rice, Zizania palustris L., Supports a Whole Genome Duplication in the Zizania Genus.</title>
        <authorList>
            <person name="Haas M."/>
            <person name="Kono T."/>
            <person name="Macchietto M."/>
            <person name="Millas R."/>
            <person name="McGilp L."/>
            <person name="Shao M."/>
            <person name="Duquette J."/>
            <person name="Hirsch C.N."/>
            <person name="Kimball J."/>
        </authorList>
    </citation>
    <scope>NUCLEOTIDE SEQUENCE</scope>
    <source>
        <tissue evidence="4">Fresh leaf tissue</tissue>
    </source>
</reference>
<protein>
    <recommendedName>
        <fullName evidence="1">[RNA-polymerase]-subunit kinase</fullName>
        <ecNumber evidence="1">2.7.11.23</ecNumber>
    </recommendedName>
</protein>
<dbReference type="AlphaFoldDB" id="A0A8J5WL45"/>
<dbReference type="PANTHER" id="PTHR24056">
    <property type="entry name" value="CELL DIVISION PROTEIN KINASE"/>
    <property type="match status" value="1"/>
</dbReference>
<evidence type="ECO:0000313" key="4">
    <source>
        <dbReference type="EMBL" id="KAG8090516.1"/>
    </source>
</evidence>
<proteinExistence type="predicted"/>
<dbReference type="InterPro" id="IPR000719">
    <property type="entry name" value="Prot_kinase_dom"/>
</dbReference>
<accession>A0A8J5WL45</accession>
<keyword evidence="2" id="KW-0597">Phosphoprotein</keyword>
<evidence type="ECO:0000259" key="3">
    <source>
        <dbReference type="PROSITE" id="PS50011"/>
    </source>
</evidence>
<dbReference type="GO" id="GO:0007346">
    <property type="term" value="P:regulation of mitotic cell cycle"/>
    <property type="evidence" value="ECO:0007669"/>
    <property type="project" value="TreeGrafter"/>
</dbReference>
<dbReference type="PROSITE" id="PS50011">
    <property type="entry name" value="PROTEIN_KINASE_DOM"/>
    <property type="match status" value="1"/>
</dbReference>
<organism evidence="4 5">
    <name type="scientific">Zizania palustris</name>
    <name type="common">Northern wild rice</name>
    <dbReference type="NCBI Taxonomy" id="103762"/>
    <lineage>
        <taxon>Eukaryota</taxon>
        <taxon>Viridiplantae</taxon>
        <taxon>Streptophyta</taxon>
        <taxon>Embryophyta</taxon>
        <taxon>Tracheophyta</taxon>
        <taxon>Spermatophyta</taxon>
        <taxon>Magnoliopsida</taxon>
        <taxon>Liliopsida</taxon>
        <taxon>Poales</taxon>
        <taxon>Poaceae</taxon>
        <taxon>BOP clade</taxon>
        <taxon>Oryzoideae</taxon>
        <taxon>Oryzeae</taxon>
        <taxon>Zizaniinae</taxon>
        <taxon>Zizania</taxon>
    </lineage>
</organism>
<dbReference type="GO" id="GO:0005524">
    <property type="term" value="F:ATP binding"/>
    <property type="evidence" value="ECO:0007669"/>
    <property type="project" value="InterPro"/>
</dbReference>
<dbReference type="Pfam" id="PF00069">
    <property type="entry name" value="Pkinase"/>
    <property type="match status" value="1"/>
</dbReference>
<dbReference type="Proteomes" id="UP000729402">
    <property type="component" value="Unassembled WGS sequence"/>
</dbReference>
<evidence type="ECO:0000256" key="1">
    <source>
        <dbReference type="ARBA" id="ARBA00012409"/>
    </source>
</evidence>
<keyword evidence="5" id="KW-1185">Reference proteome</keyword>
<comment type="caution">
    <text evidence="4">The sequence shown here is derived from an EMBL/GenBank/DDBJ whole genome shotgun (WGS) entry which is preliminary data.</text>
</comment>
<feature type="domain" description="Protein kinase" evidence="3">
    <location>
        <begin position="47"/>
        <end position="330"/>
    </location>
</feature>
<dbReference type="InterPro" id="IPR050108">
    <property type="entry name" value="CDK"/>
</dbReference>
<sequence>MAARSPRAAAVCELLEIHDMCAAHEAGDERIVPAVQQQQRVWAVGDYEETDCIGGGVVQARCRVSGEIVAVKRGDGKETAGMMREAELLAICGGHPSVVALQALVEEPETGEVVSLVMEHAGPSLHEVLRIGRRGRPLREEEVRRVMRSLIAGVEHMHSLRVIHRDIKPAHILAGGVIGAVKICDLGQAVSLSEPPPYGRVGTRRYMAPEILLGKADYCPKVDMWSVGCVMAELLAGKPLFDGEDDTKQLLEIFDVLGVPFSSTHWPAYASLPLAGKVVTPPCILHCNRLRDIFNDHLLSNDGFAVLDGLLSCDIDRRLSAAAALKLPWFAYADVTERAIPSA</sequence>
<reference evidence="4" key="2">
    <citation type="submission" date="2021-02" db="EMBL/GenBank/DDBJ databases">
        <authorList>
            <person name="Kimball J.A."/>
            <person name="Haas M.W."/>
            <person name="Macchietto M."/>
            <person name="Kono T."/>
            <person name="Duquette J."/>
            <person name="Shao M."/>
        </authorList>
    </citation>
    <scope>NUCLEOTIDE SEQUENCE</scope>
    <source>
        <tissue evidence="4">Fresh leaf tissue</tissue>
    </source>
</reference>
<dbReference type="GO" id="GO:0005634">
    <property type="term" value="C:nucleus"/>
    <property type="evidence" value="ECO:0007669"/>
    <property type="project" value="TreeGrafter"/>
</dbReference>
<gene>
    <name evidence="4" type="ORF">GUJ93_ZPchr0011g28504</name>
</gene>
<dbReference type="PANTHER" id="PTHR24056:SF404">
    <property type="entry name" value="PROTEIN KINASE DOMAIN-CONTAINING PROTEIN"/>
    <property type="match status" value="1"/>
</dbReference>
<evidence type="ECO:0000256" key="2">
    <source>
        <dbReference type="ARBA" id="ARBA00022553"/>
    </source>
</evidence>